<dbReference type="AlphaFoldDB" id="A0A016V2A0"/>
<organism evidence="1 2">
    <name type="scientific">Ancylostoma ceylanicum</name>
    <dbReference type="NCBI Taxonomy" id="53326"/>
    <lineage>
        <taxon>Eukaryota</taxon>
        <taxon>Metazoa</taxon>
        <taxon>Ecdysozoa</taxon>
        <taxon>Nematoda</taxon>
        <taxon>Chromadorea</taxon>
        <taxon>Rhabditida</taxon>
        <taxon>Rhabditina</taxon>
        <taxon>Rhabditomorpha</taxon>
        <taxon>Strongyloidea</taxon>
        <taxon>Ancylostomatidae</taxon>
        <taxon>Ancylostomatinae</taxon>
        <taxon>Ancylostoma</taxon>
    </lineage>
</organism>
<evidence type="ECO:0000313" key="2">
    <source>
        <dbReference type="Proteomes" id="UP000024635"/>
    </source>
</evidence>
<accession>A0A016V2A0</accession>
<sequence>MPKTDFAGRTAGKKGGSACFFGPILIELVAQLGQTSNTIKKRFQETEKISTVLSIVTVISTRDYPAPCQNLDAEDFRGCCL</sequence>
<comment type="caution">
    <text evidence="1">The sequence shown here is derived from an EMBL/GenBank/DDBJ whole genome shotgun (WGS) entry which is preliminary data.</text>
</comment>
<evidence type="ECO:0000313" key="1">
    <source>
        <dbReference type="EMBL" id="EYC21127.1"/>
    </source>
</evidence>
<protein>
    <submittedName>
        <fullName evidence="1">Uncharacterized protein</fullName>
    </submittedName>
</protein>
<dbReference type="EMBL" id="JARK01001356">
    <property type="protein sequence ID" value="EYC21127.1"/>
    <property type="molecule type" value="Genomic_DNA"/>
</dbReference>
<dbReference type="Proteomes" id="UP000024635">
    <property type="component" value="Unassembled WGS sequence"/>
</dbReference>
<proteinExistence type="predicted"/>
<keyword evidence="2" id="KW-1185">Reference proteome</keyword>
<name>A0A016V2A0_9BILA</name>
<reference evidence="2" key="1">
    <citation type="journal article" date="2015" name="Nat. Genet.">
        <title>The genome and transcriptome of the zoonotic hookworm Ancylostoma ceylanicum identify infection-specific gene families.</title>
        <authorList>
            <person name="Schwarz E.M."/>
            <person name="Hu Y."/>
            <person name="Antoshechkin I."/>
            <person name="Miller M.M."/>
            <person name="Sternberg P.W."/>
            <person name="Aroian R.V."/>
        </authorList>
    </citation>
    <scope>NUCLEOTIDE SEQUENCE</scope>
    <source>
        <strain evidence="2">HY135</strain>
    </source>
</reference>
<gene>
    <name evidence="1" type="primary">Acey_s0020.g232</name>
    <name evidence="1" type="ORF">Y032_0020g232</name>
</gene>